<comment type="catalytic activity">
    <reaction evidence="5 6">
        <text>adenosine(37) in tRNA + dimethylallyl diphosphate = N(6)-dimethylallyladenosine(37) in tRNA + diphosphate</text>
        <dbReference type="Rhea" id="RHEA:26482"/>
        <dbReference type="Rhea" id="RHEA-COMP:10162"/>
        <dbReference type="Rhea" id="RHEA-COMP:10375"/>
        <dbReference type="ChEBI" id="CHEBI:33019"/>
        <dbReference type="ChEBI" id="CHEBI:57623"/>
        <dbReference type="ChEBI" id="CHEBI:74411"/>
        <dbReference type="ChEBI" id="CHEBI:74415"/>
        <dbReference type="EC" id="2.5.1.75"/>
    </reaction>
</comment>
<comment type="function">
    <text evidence="5">Catalyzes the transfer of a dimethylallyl group onto the adenine at position 37.</text>
</comment>
<evidence type="ECO:0000256" key="1">
    <source>
        <dbReference type="ARBA" id="ARBA00005842"/>
    </source>
</evidence>
<dbReference type="InterPro" id="IPR018022">
    <property type="entry name" value="IPT"/>
</dbReference>
<dbReference type="OrthoDB" id="775260at2759"/>
<keyword evidence="2 5" id="KW-0808">Transferase</keyword>
<evidence type="ECO:0000256" key="5">
    <source>
        <dbReference type="PIRNR" id="PIRNR039110"/>
    </source>
</evidence>
<evidence type="ECO:0000256" key="2">
    <source>
        <dbReference type="ARBA" id="ARBA00022679"/>
    </source>
</evidence>
<evidence type="ECO:0000256" key="4">
    <source>
        <dbReference type="ARBA" id="ARBA00022840"/>
    </source>
</evidence>
<evidence type="ECO:0000256" key="7">
    <source>
        <dbReference type="RuleBase" id="RU003785"/>
    </source>
</evidence>
<dbReference type="Pfam" id="PF01715">
    <property type="entry name" value="IPPT"/>
    <property type="match status" value="1"/>
</dbReference>
<keyword evidence="5" id="KW-0963">Cytoplasm</keyword>
<dbReference type="Gene3D" id="3.30.160.60">
    <property type="entry name" value="Classic Zinc Finger"/>
    <property type="match status" value="1"/>
</dbReference>
<comment type="caution">
    <text evidence="8">The sequence shown here is derived from an EMBL/GenBank/DDBJ whole genome shotgun (WGS) entry which is preliminary data.</text>
</comment>
<dbReference type="GO" id="GO:0006400">
    <property type="term" value="P:tRNA modification"/>
    <property type="evidence" value="ECO:0007669"/>
    <property type="project" value="TreeGrafter"/>
</dbReference>
<evidence type="ECO:0000313" key="8">
    <source>
        <dbReference type="EMBL" id="KAF2838269.1"/>
    </source>
</evidence>
<gene>
    <name evidence="8" type="ORF">M501DRAFT_1058443</name>
</gene>
<keyword evidence="4 5" id="KW-0067">ATP-binding</keyword>
<name>A0A9P4S952_9PEZI</name>
<proteinExistence type="inferred from homology"/>
<comment type="similarity">
    <text evidence="1 5 7">Belongs to the IPP transferase family.</text>
</comment>
<dbReference type="HAMAP" id="MF_00185">
    <property type="entry name" value="IPP_trans"/>
    <property type="match status" value="1"/>
</dbReference>
<dbReference type="PANTHER" id="PTHR11088">
    <property type="entry name" value="TRNA DIMETHYLALLYLTRANSFERASE"/>
    <property type="match status" value="1"/>
</dbReference>
<dbReference type="EC" id="2.5.1.75" evidence="5 6"/>
<sequence>MLPLARLFCSIRTMLRPPQRPLIAVIGATGTGKSNLAIDLAERFNGEIINGDAMQLYAGLPIITNKIPVEEQRGVKHHLLGCIGLEEETWTVQTFVNKALGVIDEIRSRGRLPILVGGSHYYTQALLFRDQLNAELSEEEYQHTIDSRKPYPILDEPTEAIWEKLNEVDPVMAARWHPKDRRKIQRSLEIWLKTGRKASEVYEEQRLRKSLNAGGPVGGAEDKLDITPMGFRFPTLLFWVYAATGALSTRLDYRIDAMLENGLLDEVRKMHEYLQEQETHGRFVDKTRGIWQSIGYKQFEDYTVALQSTNTSEKDLAKLRMSGVEQMKGATRRFSKRQARWIRIKLFNALREFDALSNLFLLDGTDIKTWNDNVQSPAFNVCSKFLKSHELPSPTSLSSAASEMLQPLKGYDLSQRQDLWERRTCEFCNTVTVTEDAWLLHIKSRPHKIRKRKAQTVDRVEIPKLEANDALARSNRSP</sequence>
<dbReference type="InterPro" id="IPR030666">
    <property type="entry name" value="IPP_transferase_euk"/>
</dbReference>
<dbReference type="GO" id="GO:0005739">
    <property type="term" value="C:mitochondrion"/>
    <property type="evidence" value="ECO:0007669"/>
    <property type="project" value="TreeGrafter"/>
</dbReference>
<evidence type="ECO:0000256" key="6">
    <source>
        <dbReference type="RuleBase" id="RU003783"/>
    </source>
</evidence>
<dbReference type="Gene3D" id="1.10.20.140">
    <property type="match status" value="1"/>
</dbReference>
<reference evidence="8" key="1">
    <citation type="journal article" date="2020" name="Stud. Mycol.">
        <title>101 Dothideomycetes genomes: a test case for predicting lifestyles and emergence of pathogens.</title>
        <authorList>
            <person name="Haridas S."/>
            <person name="Albert R."/>
            <person name="Binder M."/>
            <person name="Bloem J."/>
            <person name="Labutti K."/>
            <person name="Salamov A."/>
            <person name="Andreopoulos B."/>
            <person name="Baker S."/>
            <person name="Barry K."/>
            <person name="Bills G."/>
            <person name="Bluhm B."/>
            <person name="Cannon C."/>
            <person name="Castanera R."/>
            <person name="Culley D."/>
            <person name="Daum C."/>
            <person name="Ezra D."/>
            <person name="Gonzalez J."/>
            <person name="Henrissat B."/>
            <person name="Kuo A."/>
            <person name="Liang C."/>
            <person name="Lipzen A."/>
            <person name="Lutzoni F."/>
            <person name="Magnuson J."/>
            <person name="Mondo S."/>
            <person name="Nolan M."/>
            <person name="Ohm R."/>
            <person name="Pangilinan J."/>
            <person name="Park H.-J."/>
            <person name="Ramirez L."/>
            <person name="Alfaro M."/>
            <person name="Sun H."/>
            <person name="Tritt A."/>
            <person name="Yoshinaga Y."/>
            <person name="Zwiers L.-H."/>
            <person name="Turgeon B."/>
            <person name="Goodwin S."/>
            <person name="Spatafora J."/>
            <person name="Crous P."/>
            <person name="Grigoriev I."/>
        </authorList>
    </citation>
    <scope>NUCLEOTIDE SEQUENCE</scope>
    <source>
        <strain evidence="8">CBS 101060</strain>
    </source>
</reference>
<dbReference type="InterPro" id="IPR039657">
    <property type="entry name" value="Dimethylallyltransferase"/>
</dbReference>
<dbReference type="EMBL" id="MU006097">
    <property type="protein sequence ID" value="KAF2838269.1"/>
    <property type="molecule type" value="Genomic_DNA"/>
</dbReference>
<dbReference type="GO" id="GO:0005524">
    <property type="term" value="F:ATP binding"/>
    <property type="evidence" value="ECO:0007669"/>
    <property type="project" value="UniProtKB-UniRule"/>
</dbReference>
<dbReference type="PIRSF" id="PIRSF039110">
    <property type="entry name" value="IPP_transferase"/>
    <property type="match status" value="1"/>
</dbReference>
<keyword evidence="3 5" id="KW-0547">Nucleotide-binding</keyword>
<dbReference type="GO" id="GO:0052381">
    <property type="term" value="F:tRNA dimethylallyltransferase activity"/>
    <property type="evidence" value="ECO:0007669"/>
    <property type="project" value="UniProtKB-UniRule"/>
</dbReference>
<dbReference type="Proteomes" id="UP000799429">
    <property type="component" value="Unassembled WGS sequence"/>
</dbReference>
<accession>A0A9P4S952</accession>
<evidence type="ECO:0000256" key="3">
    <source>
        <dbReference type="ARBA" id="ARBA00022741"/>
    </source>
</evidence>
<dbReference type="AlphaFoldDB" id="A0A9P4S952"/>
<dbReference type="NCBIfam" id="TIGR00174">
    <property type="entry name" value="miaA"/>
    <property type="match status" value="1"/>
</dbReference>
<dbReference type="Gene3D" id="3.40.50.300">
    <property type="entry name" value="P-loop containing nucleotide triphosphate hydrolases"/>
    <property type="match status" value="1"/>
</dbReference>
<dbReference type="SUPFAM" id="SSF52540">
    <property type="entry name" value="P-loop containing nucleoside triphosphate hydrolases"/>
    <property type="match status" value="1"/>
</dbReference>
<organism evidence="8 9">
    <name type="scientific">Patellaria atrata CBS 101060</name>
    <dbReference type="NCBI Taxonomy" id="1346257"/>
    <lineage>
        <taxon>Eukaryota</taxon>
        <taxon>Fungi</taxon>
        <taxon>Dikarya</taxon>
        <taxon>Ascomycota</taxon>
        <taxon>Pezizomycotina</taxon>
        <taxon>Dothideomycetes</taxon>
        <taxon>Dothideomycetes incertae sedis</taxon>
        <taxon>Patellariales</taxon>
        <taxon>Patellariaceae</taxon>
        <taxon>Patellaria</taxon>
    </lineage>
</organism>
<dbReference type="PANTHER" id="PTHR11088:SF89">
    <property type="entry name" value="TRNA DIMETHYLALLYLTRANSFERASE"/>
    <property type="match status" value="1"/>
</dbReference>
<evidence type="ECO:0000313" key="9">
    <source>
        <dbReference type="Proteomes" id="UP000799429"/>
    </source>
</evidence>
<dbReference type="InterPro" id="IPR027417">
    <property type="entry name" value="P-loop_NTPase"/>
</dbReference>
<keyword evidence="5 6" id="KW-0819">tRNA processing</keyword>
<keyword evidence="9" id="KW-1185">Reference proteome</keyword>
<protein>
    <recommendedName>
        <fullName evidence="5 6">tRNA dimethylallyltransferase</fullName>
        <ecNumber evidence="5 6">2.5.1.75</ecNumber>
    </recommendedName>
</protein>